<evidence type="ECO:0000313" key="7">
    <source>
        <dbReference type="EMBL" id="MFC7334378.1"/>
    </source>
</evidence>
<protein>
    <submittedName>
        <fullName evidence="7">TIGR04295 family B12-binding domain-containing radical SAM protein</fullName>
    </submittedName>
</protein>
<dbReference type="InterPro" id="IPR006638">
    <property type="entry name" value="Elp3/MiaA/NifB-like_rSAM"/>
</dbReference>
<dbReference type="InterPro" id="IPR006158">
    <property type="entry name" value="Cobalamin-bd"/>
</dbReference>
<dbReference type="CDD" id="cd01335">
    <property type="entry name" value="Radical_SAM"/>
    <property type="match status" value="1"/>
</dbReference>
<evidence type="ECO:0000313" key="8">
    <source>
        <dbReference type="Proteomes" id="UP001596456"/>
    </source>
</evidence>
<dbReference type="PROSITE" id="PS51918">
    <property type="entry name" value="RADICAL_SAM"/>
    <property type="match status" value="1"/>
</dbReference>
<dbReference type="PANTHER" id="PTHR43409:SF7">
    <property type="entry name" value="BLL1977 PROTEIN"/>
    <property type="match status" value="1"/>
</dbReference>
<reference evidence="8" key="1">
    <citation type="journal article" date="2019" name="Int. J. Syst. Evol. Microbiol.">
        <title>The Global Catalogue of Microorganisms (GCM) 10K type strain sequencing project: providing services to taxonomists for standard genome sequencing and annotation.</title>
        <authorList>
            <consortium name="The Broad Institute Genomics Platform"/>
            <consortium name="The Broad Institute Genome Sequencing Center for Infectious Disease"/>
            <person name="Wu L."/>
            <person name="Ma J."/>
        </authorList>
    </citation>
    <scope>NUCLEOTIDE SEQUENCE [LARGE SCALE GENOMIC DNA]</scope>
    <source>
        <strain evidence="8">CGMCC 1.16275</strain>
    </source>
</reference>
<evidence type="ECO:0000256" key="3">
    <source>
        <dbReference type="ARBA" id="ARBA00022723"/>
    </source>
</evidence>
<keyword evidence="5" id="KW-0411">Iron-sulfur</keyword>
<evidence type="ECO:0000256" key="2">
    <source>
        <dbReference type="ARBA" id="ARBA00022691"/>
    </source>
</evidence>
<evidence type="ECO:0000256" key="4">
    <source>
        <dbReference type="ARBA" id="ARBA00023004"/>
    </source>
</evidence>
<organism evidence="7 8">
    <name type="scientific">Rhodocista pekingensis</name>
    <dbReference type="NCBI Taxonomy" id="201185"/>
    <lineage>
        <taxon>Bacteria</taxon>
        <taxon>Pseudomonadati</taxon>
        <taxon>Pseudomonadota</taxon>
        <taxon>Alphaproteobacteria</taxon>
        <taxon>Rhodospirillales</taxon>
        <taxon>Azospirillaceae</taxon>
        <taxon>Rhodocista</taxon>
    </lineage>
</organism>
<dbReference type="SMART" id="SM00729">
    <property type="entry name" value="Elp3"/>
    <property type="match status" value="1"/>
</dbReference>
<dbReference type="SUPFAM" id="SSF102114">
    <property type="entry name" value="Radical SAM enzymes"/>
    <property type="match status" value="1"/>
</dbReference>
<keyword evidence="4" id="KW-0408">Iron</keyword>
<dbReference type="SFLD" id="SFLDG01082">
    <property type="entry name" value="B12-binding_domain_containing"/>
    <property type="match status" value="1"/>
</dbReference>
<dbReference type="Gene3D" id="3.80.30.20">
    <property type="entry name" value="tm_1862 like domain"/>
    <property type="match status" value="1"/>
</dbReference>
<evidence type="ECO:0000259" key="6">
    <source>
        <dbReference type="PROSITE" id="PS51918"/>
    </source>
</evidence>
<dbReference type="InterPro" id="IPR023404">
    <property type="entry name" value="rSAM_horseshoe"/>
</dbReference>
<dbReference type="RefSeq" id="WP_377359937.1">
    <property type="nucleotide sequence ID" value="NZ_JBHTCM010000015.1"/>
</dbReference>
<sequence length="428" mass="47913">MRVALVNPNWSFEGSIYFGCREPHLPLEFGYAKALLERDGHVAEILDAQLLELSDAALLARVQEFRPDMTVVTTAPSYLFWRCCPPELRVPQAVVRLLRPVAGTLVGVGPHASTTPRAALAKLGVDVVVQGECEEPIALLASGRDWRSIPSLCHGRDGEVRVQGGPYAGTFTDLPALSWPDDWIARHRHHHHRFDAPPEGPGAEVEASRGCPYACTFCAKENFRDRYRRRPVEVVMREIDGLIAQGVEYVYFIDEIFLPNRPLLEALAGRPVRFGVQTRIDLWKPEMIALLGRAGCVSIEAGVESLTAEGRQALDKDCRLSTEELTERLILARRHVAFVQANLIDAGDDDPATVRAWRDRLRAHGVWANDPVPLFPYPGSPDYRRLWGLPDDRAWERALDHYLAVHGRFSDLQDERPRPLADLEAAHG</sequence>
<evidence type="ECO:0000256" key="1">
    <source>
        <dbReference type="ARBA" id="ARBA00001966"/>
    </source>
</evidence>
<accession>A0ABW2KYZ9</accession>
<dbReference type="InterPro" id="IPR051198">
    <property type="entry name" value="BchE-like"/>
</dbReference>
<name>A0ABW2KYZ9_9PROT</name>
<keyword evidence="8" id="KW-1185">Reference proteome</keyword>
<comment type="caution">
    <text evidence="7">The sequence shown here is derived from an EMBL/GenBank/DDBJ whole genome shotgun (WGS) entry which is preliminary data.</text>
</comment>
<dbReference type="InterPro" id="IPR027559">
    <property type="entry name" value="B12_rSAM_oligo"/>
</dbReference>
<proteinExistence type="predicted"/>
<dbReference type="SFLD" id="SFLDS00029">
    <property type="entry name" value="Radical_SAM"/>
    <property type="match status" value="1"/>
</dbReference>
<dbReference type="Proteomes" id="UP001596456">
    <property type="component" value="Unassembled WGS sequence"/>
</dbReference>
<dbReference type="InterPro" id="IPR007197">
    <property type="entry name" value="rSAM"/>
</dbReference>
<dbReference type="EMBL" id="JBHTCM010000015">
    <property type="protein sequence ID" value="MFC7334378.1"/>
    <property type="molecule type" value="Genomic_DNA"/>
</dbReference>
<dbReference type="Pfam" id="PF04055">
    <property type="entry name" value="Radical_SAM"/>
    <property type="match status" value="1"/>
</dbReference>
<dbReference type="NCBIfam" id="TIGR04295">
    <property type="entry name" value="B12_rSAM_oligo"/>
    <property type="match status" value="1"/>
</dbReference>
<dbReference type="Pfam" id="PF02310">
    <property type="entry name" value="B12-binding"/>
    <property type="match status" value="1"/>
</dbReference>
<gene>
    <name evidence="7" type="ORF">ACFQPS_14510</name>
</gene>
<keyword evidence="3" id="KW-0479">Metal-binding</keyword>
<dbReference type="Gene3D" id="3.40.50.280">
    <property type="entry name" value="Cobalamin-binding domain"/>
    <property type="match status" value="1"/>
</dbReference>
<dbReference type="InterPro" id="IPR058240">
    <property type="entry name" value="rSAM_sf"/>
</dbReference>
<feature type="domain" description="Radical SAM core" evidence="6">
    <location>
        <begin position="197"/>
        <end position="412"/>
    </location>
</feature>
<evidence type="ECO:0000256" key="5">
    <source>
        <dbReference type="ARBA" id="ARBA00023014"/>
    </source>
</evidence>
<dbReference type="PANTHER" id="PTHR43409">
    <property type="entry name" value="ANAEROBIC MAGNESIUM-PROTOPORPHYRIN IX MONOMETHYL ESTER CYCLASE-RELATED"/>
    <property type="match status" value="1"/>
</dbReference>
<keyword evidence="2" id="KW-0949">S-adenosyl-L-methionine</keyword>
<comment type="cofactor">
    <cofactor evidence="1">
        <name>[4Fe-4S] cluster</name>
        <dbReference type="ChEBI" id="CHEBI:49883"/>
    </cofactor>
</comment>